<organism evidence="7 8">
    <name type="scientific">Companilactobacillus ginsenosidimutans</name>
    <dbReference type="NCBI Taxonomy" id="1007676"/>
    <lineage>
        <taxon>Bacteria</taxon>
        <taxon>Bacillati</taxon>
        <taxon>Bacillota</taxon>
        <taxon>Bacilli</taxon>
        <taxon>Lactobacillales</taxon>
        <taxon>Lactobacillaceae</taxon>
        <taxon>Companilactobacillus</taxon>
    </lineage>
</organism>
<evidence type="ECO:0000256" key="3">
    <source>
        <dbReference type="ARBA" id="ARBA00022692"/>
    </source>
</evidence>
<feature type="transmembrane region" description="Helical" evidence="6">
    <location>
        <begin position="35"/>
        <end position="60"/>
    </location>
</feature>
<comment type="subcellular location">
    <subcellularLocation>
        <location evidence="6">Cell membrane</location>
        <topology evidence="6">Multi-pass membrane protein</topology>
    </subcellularLocation>
    <subcellularLocation>
        <location evidence="1">Membrane</location>
        <topology evidence="1">Multi-pass membrane protein</topology>
    </subcellularLocation>
</comment>
<evidence type="ECO:0000256" key="1">
    <source>
        <dbReference type="ARBA" id="ARBA00004141"/>
    </source>
</evidence>
<feature type="transmembrane region" description="Helical" evidence="6">
    <location>
        <begin position="199"/>
        <end position="219"/>
    </location>
</feature>
<evidence type="ECO:0000256" key="5">
    <source>
        <dbReference type="ARBA" id="ARBA00023136"/>
    </source>
</evidence>
<feature type="transmembrane region" description="Helical" evidence="6">
    <location>
        <begin position="231"/>
        <end position="248"/>
    </location>
</feature>
<keyword evidence="4 6" id="KW-1133">Transmembrane helix</keyword>
<dbReference type="AlphaFoldDB" id="A0A0H4R1F7"/>
<evidence type="ECO:0000256" key="6">
    <source>
        <dbReference type="RuleBase" id="RU363041"/>
    </source>
</evidence>
<feature type="transmembrane region" description="Helical" evidence="6">
    <location>
        <begin position="7"/>
        <end position="29"/>
    </location>
</feature>
<dbReference type="GO" id="GO:0005886">
    <property type="term" value="C:plasma membrane"/>
    <property type="evidence" value="ECO:0007669"/>
    <property type="project" value="UniProtKB-SubCell"/>
</dbReference>
<feature type="transmembrane region" description="Helical" evidence="6">
    <location>
        <begin position="170"/>
        <end position="192"/>
    </location>
</feature>
<keyword evidence="6" id="KW-1003">Cell membrane</keyword>
<name>A0A0H4R1F7_9LACO</name>
<dbReference type="PANTHER" id="PTHR43701">
    <property type="entry name" value="MEMBRANE TRANSPORTER PROTEIN MJ0441-RELATED"/>
    <property type="match status" value="1"/>
</dbReference>
<dbReference type="PANTHER" id="PTHR43701:SF2">
    <property type="entry name" value="MEMBRANE TRANSPORTER PROTEIN YJNA-RELATED"/>
    <property type="match status" value="1"/>
</dbReference>
<evidence type="ECO:0000313" key="8">
    <source>
        <dbReference type="Proteomes" id="UP000036106"/>
    </source>
</evidence>
<accession>A0A0H4R1F7</accession>
<dbReference type="Pfam" id="PF01925">
    <property type="entry name" value="TauE"/>
    <property type="match status" value="1"/>
</dbReference>
<keyword evidence="3 6" id="KW-0812">Transmembrane</keyword>
<evidence type="ECO:0000313" key="7">
    <source>
        <dbReference type="EMBL" id="AKP67560.1"/>
    </source>
</evidence>
<keyword evidence="5 6" id="KW-0472">Membrane</keyword>
<dbReference type="RefSeq" id="WP_048704972.1">
    <property type="nucleotide sequence ID" value="NZ_CP012034.1"/>
</dbReference>
<evidence type="ECO:0000256" key="2">
    <source>
        <dbReference type="ARBA" id="ARBA00009142"/>
    </source>
</evidence>
<proteinExistence type="inferred from homology"/>
<dbReference type="InterPro" id="IPR002781">
    <property type="entry name" value="TM_pro_TauE-like"/>
</dbReference>
<dbReference type="STRING" id="1007676.ABM34_08470"/>
<keyword evidence="8" id="KW-1185">Reference proteome</keyword>
<protein>
    <recommendedName>
        <fullName evidence="6">Probable membrane transporter protein</fullName>
    </recommendedName>
</protein>
<sequence>MTYVSLILIGFAIGLFVLSTGGGGAALYIGVLTSVFHLSAPVAAATSLFTAFPSLCVGAFGHYKAGNIRFKIGNQMLLSAIPATIVGALVSRFIPKDVYTWIVAIILIVLGIQILYSRFFGKQKTNMKTAHAGLKTAFFGIVSGLMVGIAGLSGGGPVIAGLLVMNLDMVRAAATSSYILVGTTGVGLLFHLSTGNIDWKIGVSLMIGAIAGGLLAPKILSKLDPIKFNSYVKPFIGVLLLVMGLRMVV</sequence>
<gene>
    <name evidence="7" type="ORF">ABM34_08470</name>
</gene>
<comment type="similarity">
    <text evidence="2 6">Belongs to the 4-toluene sulfonate uptake permease (TSUP) (TC 2.A.102) family.</text>
</comment>
<dbReference type="InterPro" id="IPR051598">
    <property type="entry name" value="TSUP/Inactive_protease-like"/>
</dbReference>
<reference evidence="8" key="1">
    <citation type="submission" date="2015-07" db="EMBL/GenBank/DDBJ databases">
        <title>Lactobacillus ginsenosidimutans/EMML 3141/ whole genome sequencing.</title>
        <authorList>
            <person name="Kim M.K."/>
            <person name="Im W.-T."/>
            <person name="Srinivasan S."/>
            <person name="Lee J.-J."/>
        </authorList>
    </citation>
    <scope>NUCLEOTIDE SEQUENCE [LARGE SCALE GENOMIC DNA]</scope>
    <source>
        <strain evidence="8">EMML 3041</strain>
    </source>
</reference>
<feature type="transmembrane region" description="Helical" evidence="6">
    <location>
        <begin position="137"/>
        <end position="164"/>
    </location>
</feature>
<dbReference type="OrthoDB" id="2324380at2"/>
<dbReference type="EMBL" id="CP012034">
    <property type="protein sequence ID" value="AKP67560.1"/>
    <property type="molecule type" value="Genomic_DNA"/>
</dbReference>
<dbReference type="PATRIC" id="fig|1007676.4.peg.1710"/>
<evidence type="ECO:0000256" key="4">
    <source>
        <dbReference type="ARBA" id="ARBA00022989"/>
    </source>
</evidence>
<feature type="transmembrane region" description="Helical" evidence="6">
    <location>
        <begin position="72"/>
        <end position="92"/>
    </location>
</feature>
<dbReference type="Proteomes" id="UP000036106">
    <property type="component" value="Chromosome"/>
</dbReference>
<dbReference type="KEGG" id="lgn:ABM34_08470"/>
<feature type="transmembrane region" description="Helical" evidence="6">
    <location>
        <begin position="98"/>
        <end position="116"/>
    </location>
</feature>